<evidence type="ECO:0000256" key="1">
    <source>
        <dbReference type="SAM" id="SignalP"/>
    </source>
</evidence>
<keyword evidence="3" id="KW-1185">Reference proteome</keyword>
<organism evidence="2 3">
    <name type="scientific">Polaribacter glomeratus</name>
    <dbReference type="NCBI Taxonomy" id="102"/>
    <lineage>
        <taxon>Bacteria</taxon>
        <taxon>Pseudomonadati</taxon>
        <taxon>Bacteroidota</taxon>
        <taxon>Flavobacteriia</taxon>
        <taxon>Flavobacteriales</taxon>
        <taxon>Flavobacteriaceae</taxon>
    </lineage>
</organism>
<name>A0A2S7WGE8_9FLAO</name>
<reference evidence="2 3" key="1">
    <citation type="submission" date="2016-12" db="EMBL/GenBank/DDBJ databases">
        <title>Trade-off between light-utilization and light-protection in marine flavobacteria.</title>
        <authorList>
            <person name="Kumagai Y."/>
            <person name="Yoshizawa S."/>
            <person name="Kogure K."/>
            <person name="Iwasaki W."/>
        </authorList>
    </citation>
    <scope>NUCLEOTIDE SEQUENCE [LARGE SCALE GENOMIC DNA]</scope>
    <source>
        <strain evidence="2 3">ATCC 43844</strain>
    </source>
</reference>
<dbReference type="OrthoDB" id="881763at2"/>
<keyword evidence="1" id="KW-0732">Signal</keyword>
<dbReference type="Pfam" id="PF19765">
    <property type="entry name" value="DUF6252"/>
    <property type="match status" value="1"/>
</dbReference>
<feature type="signal peptide" evidence="1">
    <location>
        <begin position="1"/>
        <end position="23"/>
    </location>
</feature>
<dbReference type="Proteomes" id="UP000239068">
    <property type="component" value="Unassembled WGS sequence"/>
</dbReference>
<dbReference type="RefSeq" id="WP_105022001.1">
    <property type="nucleotide sequence ID" value="NZ_MSCM01000002.1"/>
</dbReference>
<evidence type="ECO:0000313" key="3">
    <source>
        <dbReference type="Proteomes" id="UP000239068"/>
    </source>
</evidence>
<dbReference type="AlphaFoldDB" id="A0A2S7WGE8"/>
<feature type="chain" id="PRO_5015405108" description="Lipoprotein" evidence="1">
    <location>
        <begin position="24"/>
        <end position="195"/>
    </location>
</feature>
<dbReference type="InterPro" id="IPR046219">
    <property type="entry name" value="DUF6252"/>
</dbReference>
<sequence>MKTKLLKTTLLLFALTFFNCENNDPEDQLTPITQTGANTFSCIINGEILIPKDARGNLGGPGGPRKGLSVYYFQNKNFEIDAGNFRDTGGDNIYININNLNSIGTYNFGLSSSQPASTFKPDYPHCWVGISDKLDNEKRYLSDTNSGTITITRLDNDNKIISGKFELTVFNSNDSNEIIRITEGRFDINLNTVNK</sequence>
<protein>
    <recommendedName>
        <fullName evidence="4">Lipoprotein</fullName>
    </recommendedName>
</protein>
<gene>
    <name evidence="2" type="ORF">BTO16_12425</name>
</gene>
<comment type="caution">
    <text evidence="2">The sequence shown here is derived from an EMBL/GenBank/DDBJ whole genome shotgun (WGS) entry which is preliminary data.</text>
</comment>
<evidence type="ECO:0000313" key="2">
    <source>
        <dbReference type="EMBL" id="PQJ76684.1"/>
    </source>
</evidence>
<evidence type="ECO:0008006" key="4">
    <source>
        <dbReference type="Google" id="ProtNLM"/>
    </source>
</evidence>
<proteinExistence type="predicted"/>
<accession>A0A2S7WGE8</accession>
<dbReference type="EMBL" id="MSCM01000002">
    <property type="protein sequence ID" value="PQJ76684.1"/>
    <property type="molecule type" value="Genomic_DNA"/>
</dbReference>